<sequence>MGIYKTTLFSSSLCRLDPFMHFF</sequence>
<name>A0A0A9HSQ3_ARUDO</name>
<dbReference type="EMBL" id="GBRH01159975">
    <property type="protein sequence ID" value="JAE37921.1"/>
    <property type="molecule type" value="Transcribed_RNA"/>
</dbReference>
<proteinExistence type="predicted"/>
<organism evidence="1">
    <name type="scientific">Arundo donax</name>
    <name type="common">Giant reed</name>
    <name type="synonym">Donax arundinaceus</name>
    <dbReference type="NCBI Taxonomy" id="35708"/>
    <lineage>
        <taxon>Eukaryota</taxon>
        <taxon>Viridiplantae</taxon>
        <taxon>Streptophyta</taxon>
        <taxon>Embryophyta</taxon>
        <taxon>Tracheophyta</taxon>
        <taxon>Spermatophyta</taxon>
        <taxon>Magnoliopsida</taxon>
        <taxon>Liliopsida</taxon>
        <taxon>Poales</taxon>
        <taxon>Poaceae</taxon>
        <taxon>PACMAD clade</taxon>
        <taxon>Arundinoideae</taxon>
        <taxon>Arundineae</taxon>
        <taxon>Arundo</taxon>
    </lineage>
</organism>
<accession>A0A0A9HSQ3</accession>
<reference evidence="1" key="1">
    <citation type="submission" date="2014-09" db="EMBL/GenBank/DDBJ databases">
        <authorList>
            <person name="Magalhaes I.L.F."/>
            <person name="Oliveira U."/>
            <person name="Santos F.R."/>
            <person name="Vidigal T.H.D.A."/>
            <person name="Brescovit A.D."/>
            <person name="Santos A.J."/>
        </authorList>
    </citation>
    <scope>NUCLEOTIDE SEQUENCE</scope>
    <source>
        <tissue evidence="1">Shoot tissue taken approximately 20 cm above the soil surface</tissue>
    </source>
</reference>
<dbReference type="AlphaFoldDB" id="A0A0A9HSQ3"/>
<protein>
    <submittedName>
        <fullName evidence="1">Uncharacterized protein</fullName>
    </submittedName>
</protein>
<reference evidence="1" key="2">
    <citation type="journal article" date="2015" name="Data Brief">
        <title>Shoot transcriptome of the giant reed, Arundo donax.</title>
        <authorList>
            <person name="Barrero R.A."/>
            <person name="Guerrero F.D."/>
            <person name="Moolhuijzen P."/>
            <person name="Goolsby J.A."/>
            <person name="Tidwell J."/>
            <person name="Bellgard S.E."/>
            <person name="Bellgard M.I."/>
        </authorList>
    </citation>
    <scope>NUCLEOTIDE SEQUENCE</scope>
    <source>
        <tissue evidence="1">Shoot tissue taken approximately 20 cm above the soil surface</tissue>
    </source>
</reference>
<evidence type="ECO:0000313" key="1">
    <source>
        <dbReference type="EMBL" id="JAE37921.1"/>
    </source>
</evidence>